<dbReference type="GO" id="GO:0034220">
    <property type="term" value="P:monoatomic ion transmembrane transport"/>
    <property type="evidence" value="ECO:0007669"/>
    <property type="project" value="UniProtKB-KW"/>
</dbReference>
<dbReference type="SUPFAM" id="SSF81324">
    <property type="entry name" value="Voltage-gated potassium channels"/>
    <property type="match status" value="1"/>
</dbReference>
<keyword evidence="5" id="KW-0407">Ion channel</keyword>
<keyword evidence="2" id="KW-0812">Transmembrane</keyword>
<feature type="transmembrane region" description="Helical" evidence="2">
    <location>
        <begin position="75"/>
        <end position="93"/>
    </location>
</feature>
<evidence type="ECO:0000313" key="6">
    <source>
        <dbReference type="Proteomes" id="UP001597110"/>
    </source>
</evidence>
<feature type="domain" description="Potassium channel" evidence="4">
    <location>
        <begin position="46"/>
        <end position="100"/>
    </location>
</feature>
<protein>
    <submittedName>
        <fullName evidence="5">Potassium channel family protein</fullName>
    </submittedName>
</protein>
<evidence type="ECO:0000313" key="5">
    <source>
        <dbReference type="EMBL" id="MFD0726189.1"/>
    </source>
</evidence>
<evidence type="ECO:0000256" key="1">
    <source>
        <dbReference type="ARBA" id="ARBA00004651"/>
    </source>
</evidence>
<evidence type="ECO:0000259" key="4">
    <source>
        <dbReference type="Pfam" id="PF07885"/>
    </source>
</evidence>
<keyword evidence="5" id="KW-0406">Ion transport</keyword>
<feature type="transmembrane region" description="Helical" evidence="2">
    <location>
        <begin position="51"/>
        <end position="68"/>
    </location>
</feature>
<keyword evidence="2" id="KW-1133">Transmembrane helix</keyword>
<comment type="subcellular location">
    <subcellularLocation>
        <location evidence="1">Cell membrane</location>
        <topology evidence="1">Multi-pass membrane protein</topology>
    </subcellularLocation>
</comment>
<comment type="caution">
    <text evidence="5">The sequence shown here is derived from an EMBL/GenBank/DDBJ whole genome shotgun (WGS) entry which is preliminary data.</text>
</comment>
<organism evidence="5 6">
    <name type="scientific">Lysobacter brunescens</name>
    <dbReference type="NCBI Taxonomy" id="262323"/>
    <lineage>
        <taxon>Bacteria</taxon>
        <taxon>Pseudomonadati</taxon>
        <taxon>Pseudomonadota</taxon>
        <taxon>Gammaproteobacteria</taxon>
        <taxon>Lysobacterales</taxon>
        <taxon>Lysobacteraceae</taxon>
        <taxon>Lysobacter</taxon>
    </lineage>
</organism>
<evidence type="ECO:0000256" key="2">
    <source>
        <dbReference type="SAM" id="Phobius"/>
    </source>
</evidence>
<keyword evidence="5" id="KW-0813">Transport</keyword>
<dbReference type="InterPro" id="IPR036291">
    <property type="entry name" value="NAD(P)-bd_dom_sf"/>
</dbReference>
<sequence length="351" mass="37873">MLFRLLRSLRKHASTLSWSALACAIAVHFLVSWMAMVWLGEDKLSSPEIFPYFYATVAFTVGFGDFSPSTTAGRVFAALWLMPGGIALLASMIGKTSSVLADRWQRGLHGKRNYPKMEGHTLLVGWNGHESQRIIDLLRQEPGGTVHEIVIVDAMLDANPRPDHARFVKVGSLADPSEYARAGAVGARRIIIDAPTDEQTLAAALALRAAGAAAHIVAHFDREESATLLKRHHADVECTTPVQAELIVRASQDIGASRVALEMLSIADGATQYSLVLPGSAPARRYDDYLSLLRTRHRSTLLGYATPDAPLTAILNADDDAVVPPGATLFYLASRRVDAHALLHAAGVQAG</sequence>
<dbReference type="SUPFAM" id="SSF51735">
    <property type="entry name" value="NAD(P)-binding Rossmann-fold domains"/>
    <property type="match status" value="1"/>
</dbReference>
<dbReference type="InterPro" id="IPR013099">
    <property type="entry name" value="K_chnl_dom"/>
</dbReference>
<proteinExistence type="predicted"/>
<name>A0ABW2YCI5_9GAMM</name>
<accession>A0ABW2YCI5</accession>
<dbReference type="EMBL" id="JBHTIF010000001">
    <property type="protein sequence ID" value="MFD0726189.1"/>
    <property type="molecule type" value="Genomic_DNA"/>
</dbReference>
<dbReference type="PANTHER" id="PTHR43833:SF9">
    <property type="entry name" value="POTASSIUM CHANNEL PROTEIN YUGO-RELATED"/>
    <property type="match status" value="1"/>
</dbReference>
<dbReference type="Gene3D" id="3.40.50.720">
    <property type="entry name" value="NAD(P)-binding Rossmann-like Domain"/>
    <property type="match status" value="1"/>
</dbReference>
<dbReference type="PROSITE" id="PS51257">
    <property type="entry name" value="PROKAR_LIPOPROTEIN"/>
    <property type="match status" value="1"/>
</dbReference>
<dbReference type="Pfam" id="PF02254">
    <property type="entry name" value="TrkA_N"/>
    <property type="match status" value="1"/>
</dbReference>
<feature type="domain" description="RCK N-terminal" evidence="3">
    <location>
        <begin position="132"/>
        <end position="236"/>
    </location>
</feature>
<dbReference type="InterPro" id="IPR003148">
    <property type="entry name" value="RCK_N"/>
</dbReference>
<dbReference type="Proteomes" id="UP001597110">
    <property type="component" value="Unassembled WGS sequence"/>
</dbReference>
<dbReference type="Gene3D" id="1.10.287.70">
    <property type="match status" value="1"/>
</dbReference>
<feature type="transmembrane region" description="Helical" evidence="2">
    <location>
        <begin position="20"/>
        <end position="39"/>
    </location>
</feature>
<evidence type="ECO:0000259" key="3">
    <source>
        <dbReference type="Pfam" id="PF02254"/>
    </source>
</evidence>
<gene>
    <name evidence="5" type="ORF">ACFQ0E_11360</name>
</gene>
<keyword evidence="2" id="KW-0472">Membrane</keyword>
<reference evidence="6" key="1">
    <citation type="journal article" date="2019" name="Int. J. Syst. Evol. Microbiol.">
        <title>The Global Catalogue of Microorganisms (GCM) 10K type strain sequencing project: providing services to taxonomists for standard genome sequencing and annotation.</title>
        <authorList>
            <consortium name="The Broad Institute Genomics Platform"/>
            <consortium name="The Broad Institute Genome Sequencing Center for Infectious Disease"/>
            <person name="Wu L."/>
            <person name="Ma J."/>
        </authorList>
    </citation>
    <scope>NUCLEOTIDE SEQUENCE [LARGE SCALE GENOMIC DNA]</scope>
    <source>
        <strain evidence="6">CCUG 55585</strain>
    </source>
</reference>
<dbReference type="PANTHER" id="PTHR43833">
    <property type="entry name" value="POTASSIUM CHANNEL PROTEIN 2-RELATED-RELATED"/>
    <property type="match status" value="1"/>
</dbReference>
<dbReference type="InterPro" id="IPR050721">
    <property type="entry name" value="Trk_Ktr_HKT_K-transport"/>
</dbReference>
<dbReference type="Pfam" id="PF07885">
    <property type="entry name" value="Ion_trans_2"/>
    <property type="match status" value="1"/>
</dbReference>
<keyword evidence="6" id="KW-1185">Reference proteome</keyword>